<dbReference type="Proteomes" id="UP001229421">
    <property type="component" value="Unassembled WGS sequence"/>
</dbReference>
<proteinExistence type="predicted"/>
<evidence type="ECO:0000256" key="1">
    <source>
        <dbReference type="SAM" id="SignalP"/>
    </source>
</evidence>
<feature type="signal peptide" evidence="1">
    <location>
        <begin position="1"/>
        <end position="27"/>
    </location>
</feature>
<dbReference type="EMBL" id="JAUHHV010000005">
    <property type="protein sequence ID" value="KAK1425086.1"/>
    <property type="molecule type" value="Genomic_DNA"/>
</dbReference>
<keyword evidence="1" id="KW-0732">Signal</keyword>
<evidence type="ECO:0000313" key="2">
    <source>
        <dbReference type="EMBL" id="KAK1425086.1"/>
    </source>
</evidence>
<accession>A0AAD8NY60</accession>
<sequence length="222" mass="25937">MYPPVLLTHSTLSALLATSRFLLVIMAHSAQMGDKMWEYYGAMDMEHERMKGKPHTKREKKLGKERVLRNGYWALITTDLGFDSTKWIYLRLVYNEYLDVMEWCFSNVKERKNNERMMFEMGEGSNKGADLYDDMIRVLKEERSYKRREMQAFQNCHMGVKLLIKIKDTKAAGKGDFAAVKRRIKPRVNPNKGMLKLKKGMLKVLINQVKMMSMFSSAQAML</sequence>
<evidence type="ECO:0000313" key="3">
    <source>
        <dbReference type="Proteomes" id="UP001229421"/>
    </source>
</evidence>
<keyword evidence="3" id="KW-1185">Reference proteome</keyword>
<dbReference type="AlphaFoldDB" id="A0AAD8NY60"/>
<feature type="chain" id="PRO_5041960764" evidence="1">
    <location>
        <begin position="28"/>
        <end position="222"/>
    </location>
</feature>
<comment type="caution">
    <text evidence="2">The sequence shown here is derived from an EMBL/GenBank/DDBJ whole genome shotgun (WGS) entry which is preliminary data.</text>
</comment>
<organism evidence="2 3">
    <name type="scientific">Tagetes erecta</name>
    <name type="common">African marigold</name>
    <dbReference type="NCBI Taxonomy" id="13708"/>
    <lineage>
        <taxon>Eukaryota</taxon>
        <taxon>Viridiplantae</taxon>
        <taxon>Streptophyta</taxon>
        <taxon>Embryophyta</taxon>
        <taxon>Tracheophyta</taxon>
        <taxon>Spermatophyta</taxon>
        <taxon>Magnoliopsida</taxon>
        <taxon>eudicotyledons</taxon>
        <taxon>Gunneridae</taxon>
        <taxon>Pentapetalae</taxon>
        <taxon>asterids</taxon>
        <taxon>campanulids</taxon>
        <taxon>Asterales</taxon>
        <taxon>Asteraceae</taxon>
        <taxon>Asteroideae</taxon>
        <taxon>Heliantheae alliance</taxon>
        <taxon>Tageteae</taxon>
        <taxon>Tagetes</taxon>
    </lineage>
</organism>
<reference evidence="2" key="1">
    <citation type="journal article" date="2023" name="bioRxiv">
        <title>Improved chromosome-level genome assembly for marigold (Tagetes erecta).</title>
        <authorList>
            <person name="Jiang F."/>
            <person name="Yuan L."/>
            <person name="Wang S."/>
            <person name="Wang H."/>
            <person name="Xu D."/>
            <person name="Wang A."/>
            <person name="Fan W."/>
        </authorList>
    </citation>
    <scope>NUCLEOTIDE SEQUENCE</scope>
    <source>
        <strain evidence="2">WSJ</strain>
        <tissue evidence="2">Leaf</tissue>
    </source>
</reference>
<gene>
    <name evidence="2" type="ORF">QVD17_20430</name>
</gene>
<name>A0AAD8NY60_TARER</name>
<protein>
    <submittedName>
        <fullName evidence="2">Uncharacterized protein</fullName>
    </submittedName>
</protein>